<evidence type="ECO:0000313" key="2">
    <source>
        <dbReference type="Proteomes" id="UP000064967"/>
    </source>
</evidence>
<dbReference type="KEGG" id="llu:AKJ09_02501"/>
<name>A0A0K1PQN7_9BACT</name>
<keyword evidence="2" id="KW-1185">Reference proteome</keyword>
<reference evidence="1 2" key="1">
    <citation type="submission" date="2015-08" db="EMBL/GenBank/DDBJ databases">
        <authorList>
            <person name="Babu N.S."/>
            <person name="Beckwith C.J."/>
            <person name="Beseler K.G."/>
            <person name="Brison A."/>
            <person name="Carone J.V."/>
            <person name="Caskin T.P."/>
            <person name="Diamond M."/>
            <person name="Durham M.E."/>
            <person name="Foxe J.M."/>
            <person name="Go M."/>
            <person name="Henderson B.A."/>
            <person name="Jones I.B."/>
            <person name="McGettigan J.A."/>
            <person name="Micheletti S.J."/>
            <person name="Nasrallah M.E."/>
            <person name="Ortiz D."/>
            <person name="Piller C.R."/>
            <person name="Privatt S.R."/>
            <person name="Schneider S.L."/>
            <person name="Sharp S."/>
            <person name="Smith T.C."/>
            <person name="Stanton J.D."/>
            <person name="Ullery H.E."/>
            <person name="Wilson R.J."/>
            <person name="Serrano M.G."/>
            <person name="Buck G."/>
            <person name="Lee V."/>
            <person name="Wang Y."/>
            <person name="Carvalho R."/>
            <person name="Voegtly L."/>
            <person name="Shi R."/>
            <person name="Duckworth R."/>
            <person name="Johnson A."/>
            <person name="Loviza R."/>
            <person name="Walstead R."/>
            <person name="Shah Z."/>
            <person name="Kiflezghi M."/>
            <person name="Wade K."/>
            <person name="Ball S.L."/>
            <person name="Bradley K.W."/>
            <person name="Asai D.J."/>
            <person name="Bowman C.A."/>
            <person name="Russell D.A."/>
            <person name="Pope W.H."/>
            <person name="Jacobs-Sera D."/>
            <person name="Hendrix R.W."/>
            <person name="Hatfull G.F."/>
        </authorList>
    </citation>
    <scope>NUCLEOTIDE SEQUENCE [LARGE SCALE GENOMIC DNA]</scope>
    <source>
        <strain evidence="1 2">DSM 27648</strain>
    </source>
</reference>
<proteinExistence type="predicted"/>
<protein>
    <submittedName>
        <fullName evidence="1">Uncharacterized protein</fullName>
    </submittedName>
</protein>
<organism evidence="1 2">
    <name type="scientific">Labilithrix luteola</name>
    <dbReference type="NCBI Taxonomy" id="1391654"/>
    <lineage>
        <taxon>Bacteria</taxon>
        <taxon>Pseudomonadati</taxon>
        <taxon>Myxococcota</taxon>
        <taxon>Polyangia</taxon>
        <taxon>Polyangiales</taxon>
        <taxon>Labilitrichaceae</taxon>
        <taxon>Labilithrix</taxon>
    </lineage>
</organism>
<dbReference type="EMBL" id="CP012333">
    <property type="protein sequence ID" value="AKU95837.1"/>
    <property type="molecule type" value="Genomic_DNA"/>
</dbReference>
<accession>A0A0K1PQN7</accession>
<dbReference type="Proteomes" id="UP000064967">
    <property type="component" value="Chromosome"/>
</dbReference>
<evidence type="ECO:0000313" key="1">
    <source>
        <dbReference type="EMBL" id="AKU95837.1"/>
    </source>
</evidence>
<sequence>MLRGPSTGGTNAVFGMSIVPAIGVFVGPSSGGLDGRGGSGGGLLVRAV</sequence>
<dbReference type="AlphaFoldDB" id="A0A0K1PQN7"/>
<gene>
    <name evidence="1" type="ORF">AKJ09_02501</name>
</gene>